<sequence>RDACVDNENLEILAIKSMDVEANAEISKLSNYCGLKNGYDNKIFKQVNNVLLESDRNRTSDIAGEGGHSSSLKHRSTKNHSPDISVDSHHKYTKAGSHSTVSRSPERSAGTSCRTLYEASVEQDLTERKALGESDDERETSLGQRYRQNNRDYLGEKERDLSYRRHSRRSESYRAEKAHATYREDSQERYSHYERDREKERDNENSDGGRERISRHERDRELSMRGSPRRDRENKREKYRDRERKRDIERGREGEREKDWVRETRNREVEIEIETVDVINHEGGMKFMIRRSFILRTGIKLSEIEQILEIIIIVISLKRDPQKI</sequence>
<feature type="compositionally biased region" description="Basic and acidic residues" evidence="1">
    <location>
        <begin position="149"/>
        <end position="244"/>
    </location>
</feature>
<comment type="caution">
    <text evidence="2">The sequence shown here is derived from an EMBL/GenBank/DDBJ whole genome shotgun (WGS) entry which is preliminary data.</text>
</comment>
<protein>
    <submittedName>
        <fullName evidence="2">Uncharacterized protein</fullName>
    </submittedName>
</protein>
<feature type="compositionally biased region" description="Polar residues" evidence="1">
    <location>
        <begin position="96"/>
        <end position="114"/>
    </location>
</feature>
<dbReference type="EMBL" id="AUSU01009907">
    <property type="protein sequence ID" value="EPS57730.1"/>
    <property type="molecule type" value="Genomic_DNA"/>
</dbReference>
<evidence type="ECO:0000313" key="3">
    <source>
        <dbReference type="Proteomes" id="UP000015453"/>
    </source>
</evidence>
<reference evidence="2 3" key="1">
    <citation type="journal article" date="2013" name="BMC Genomics">
        <title>The miniature genome of a carnivorous plant Genlisea aurea contains a low number of genes and short non-coding sequences.</title>
        <authorList>
            <person name="Leushkin E.V."/>
            <person name="Sutormin R.A."/>
            <person name="Nabieva E.R."/>
            <person name="Penin A.A."/>
            <person name="Kondrashov A.S."/>
            <person name="Logacheva M.D."/>
        </authorList>
    </citation>
    <scope>NUCLEOTIDE SEQUENCE [LARGE SCALE GENOMIC DNA]</scope>
</reference>
<organism evidence="2 3">
    <name type="scientific">Genlisea aurea</name>
    <dbReference type="NCBI Taxonomy" id="192259"/>
    <lineage>
        <taxon>Eukaryota</taxon>
        <taxon>Viridiplantae</taxon>
        <taxon>Streptophyta</taxon>
        <taxon>Embryophyta</taxon>
        <taxon>Tracheophyta</taxon>
        <taxon>Spermatophyta</taxon>
        <taxon>Magnoliopsida</taxon>
        <taxon>eudicotyledons</taxon>
        <taxon>Gunneridae</taxon>
        <taxon>Pentapetalae</taxon>
        <taxon>asterids</taxon>
        <taxon>lamiids</taxon>
        <taxon>Lamiales</taxon>
        <taxon>Lentibulariaceae</taxon>
        <taxon>Genlisea</taxon>
    </lineage>
</organism>
<accession>S8BSZ4</accession>
<feature type="non-terminal residue" evidence="2">
    <location>
        <position position="1"/>
    </location>
</feature>
<dbReference type="Proteomes" id="UP000015453">
    <property type="component" value="Unassembled WGS sequence"/>
</dbReference>
<dbReference type="AlphaFoldDB" id="S8BSZ4"/>
<gene>
    <name evidence="2" type="ORF">M569_17088</name>
</gene>
<feature type="region of interest" description="Disordered" evidence="1">
    <location>
        <begin position="58"/>
        <end position="114"/>
    </location>
</feature>
<keyword evidence="3" id="KW-1185">Reference proteome</keyword>
<proteinExistence type="predicted"/>
<name>S8BSZ4_9LAMI</name>
<evidence type="ECO:0000313" key="2">
    <source>
        <dbReference type="EMBL" id="EPS57730.1"/>
    </source>
</evidence>
<evidence type="ECO:0000256" key="1">
    <source>
        <dbReference type="SAM" id="MobiDB-lite"/>
    </source>
</evidence>
<feature type="region of interest" description="Disordered" evidence="1">
    <location>
        <begin position="127"/>
        <end position="244"/>
    </location>
</feature>